<dbReference type="GO" id="GO:0005886">
    <property type="term" value="C:plasma membrane"/>
    <property type="evidence" value="ECO:0007669"/>
    <property type="project" value="UniProtKB-SubCell"/>
</dbReference>
<evidence type="ECO:0000256" key="2">
    <source>
        <dbReference type="ARBA" id="ARBA00022448"/>
    </source>
</evidence>
<dbReference type="SMART" id="SM00382">
    <property type="entry name" value="AAA"/>
    <property type="match status" value="1"/>
</dbReference>
<keyword evidence="7" id="KW-0472">Membrane</keyword>
<dbReference type="EMBL" id="SJKB01000001">
    <property type="protein sequence ID" value="TCC65608.1"/>
    <property type="molecule type" value="Genomic_DNA"/>
</dbReference>
<evidence type="ECO:0000259" key="9">
    <source>
        <dbReference type="PROSITE" id="PS50893"/>
    </source>
</evidence>
<accession>A0A4R0L3Z6</accession>
<dbReference type="OrthoDB" id="9804819at2"/>
<dbReference type="Gene3D" id="3.40.50.300">
    <property type="entry name" value="P-loop containing nucleotide triphosphate hydrolases"/>
    <property type="match status" value="1"/>
</dbReference>
<evidence type="ECO:0000256" key="3">
    <source>
        <dbReference type="ARBA" id="ARBA00022475"/>
    </source>
</evidence>
<evidence type="ECO:0000313" key="10">
    <source>
        <dbReference type="EMBL" id="TCC65608.1"/>
    </source>
</evidence>
<evidence type="ECO:0000256" key="6">
    <source>
        <dbReference type="ARBA" id="ARBA00022967"/>
    </source>
</evidence>
<keyword evidence="6" id="KW-1278">Translocase</keyword>
<dbReference type="CDD" id="cd03230">
    <property type="entry name" value="ABC_DR_subfamily_A"/>
    <property type="match status" value="1"/>
</dbReference>
<evidence type="ECO:0000256" key="4">
    <source>
        <dbReference type="ARBA" id="ARBA00022741"/>
    </source>
</evidence>
<evidence type="ECO:0000256" key="7">
    <source>
        <dbReference type="ARBA" id="ARBA00023136"/>
    </source>
</evidence>
<feature type="domain" description="ABC transporter" evidence="9">
    <location>
        <begin position="7"/>
        <end position="232"/>
    </location>
</feature>
<protein>
    <submittedName>
        <fullName evidence="10">ABC transporter ATP-binding protein</fullName>
    </submittedName>
</protein>
<evidence type="ECO:0000256" key="5">
    <source>
        <dbReference type="ARBA" id="ARBA00022840"/>
    </source>
</evidence>
<dbReference type="GO" id="GO:0046677">
    <property type="term" value="P:response to antibiotic"/>
    <property type="evidence" value="ECO:0007669"/>
    <property type="project" value="UniProtKB-KW"/>
</dbReference>
<comment type="subcellular location">
    <subcellularLocation>
        <location evidence="1">Cell membrane</location>
        <topology evidence="1">Peripheral membrane protein</topology>
    </subcellularLocation>
</comment>
<dbReference type="SUPFAM" id="SSF52540">
    <property type="entry name" value="P-loop containing nucleoside triphosphate hydrolases"/>
    <property type="match status" value="1"/>
</dbReference>
<keyword evidence="3" id="KW-1003">Cell membrane</keyword>
<proteinExistence type="predicted"/>
<dbReference type="PANTHER" id="PTHR42711">
    <property type="entry name" value="ABC TRANSPORTER ATP-BINDING PROTEIN"/>
    <property type="match status" value="1"/>
</dbReference>
<dbReference type="Proteomes" id="UP000291144">
    <property type="component" value="Unassembled WGS sequence"/>
</dbReference>
<keyword evidence="2" id="KW-0813">Transport</keyword>
<comment type="caution">
    <text evidence="10">The sequence shown here is derived from an EMBL/GenBank/DDBJ whole genome shotgun (WGS) entry which is preliminary data.</text>
</comment>
<dbReference type="PROSITE" id="PS50893">
    <property type="entry name" value="ABC_TRANSPORTER_2"/>
    <property type="match status" value="1"/>
</dbReference>
<dbReference type="AlphaFoldDB" id="A0A4R0L3Z6"/>
<dbReference type="InterPro" id="IPR050763">
    <property type="entry name" value="ABC_transporter_ATP-binding"/>
</dbReference>
<organism evidence="10 11">
    <name type="scientific">Kribbella pittospori</name>
    <dbReference type="NCBI Taxonomy" id="722689"/>
    <lineage>
        <taxon>Bacteria</taxon>
        <taxon>Bacillati</taxon>
        <taxon>Actinomycetota</taxon>
        <taxon>Actinomycetes</taxon>
        <taxon>Propionibacteriales</taxon>
        <taxon>Kribbellaceae</taxon>
        <taxon>Kribbella</taxon>
    </lineage>
</organism>
<dbReference type="PANTHER" id="PTHR42711:SF16">
    <property type="entry name" value="ABC TRANSPORTER ATP-BINDING PROTEIN"/>
    <property type="match status" value="1"/>
</dbReference>
<dbReference type="InterPro" id="IPR027417">
    <property type="entry name" value="P-loop_NTPase"/>
</dbReference>
<dbReference type="Pfam" id="PF00005">
    <property type="entry name" value="ABC_tran"/>
    <property type="match status" value="1"/>
</dbReference>
<dbReference type="RefSeq" id="WP_131350130.1">
    <property type="nucleotide sequence ID" value="NZ_SJKB01000001.1"/>
</dbReference>
<dbReference type="GO" id="GO:0016887">
    <property type="term" value="F:ATP hydrolysis activity"/>
    <property type="evidence" value="ECO:0007669"/>
    <property type="project" value="InterPro"/>
</dbReference>
<dbReference type="InterPro" id="IPR017871">
    <property type="entry name" value="ABC_transporter-like_CS"/>
</dbReference>
<name>A0A4R0L3Z6_9ACTN</name>
<keyword evidence="8" id="KW-0046">Antibiotic resistance</keyword>
<keyword evidence="5 10" id="KW-0067">ATP-binding</keyword>
<reference evidence="10 11" key="1">
    <citation type="submission" date="2019-02" db="EMBL/GenBank/DDBJ databases">
        <title>Kribbella capetownensis sp. nov. and Kribbella speibonae sp. nov., isolated from soil.</title>
        <authorList>
            <person name="Curtis S.M."/>
            <person name="Norton I."/>
            <person name="Everest G.J."/>
            <person name="Meyers P.R."/>
        </authorList>
    </citation>
    <scope>NUCLEOTIDE SEQUENCE [LARGE SCALE GENOMIC DNA]</scope>
    <source>
        <strain evidence="10 11">NRRL B-24813</strain>
    </source>
</reference>
<evidence type="ECO:0000256" key="1">
    <source>
        <dbReference type="ARBA" id="ARBA00004202"/>
    </source>
</evidence>
<gene>
    <name evidence="10" type="ORF">E0H73_01330</name>
</gene>
<evidence type="ECO:0000256" key="8">
    <source>
        <dbReference type="ARBA" id="ARBA00023251"/>
    </source>
</evidence>
<evidence type="ECO:0000313" key="11">
    <source>
        <dbReference type="Proteomes" id="UP000291144"/>
    </source>
</evidence>
<sequence length="292" mass="32045">MQTDNAVRVRGLVKRYPDKVAVDGVDLDIHHGEVFALLGPNGAGKTTTVEILEGYRHADEGEVSVLGTDPAHGGRQWRAQLGIVSQTSRDEAELSVAELVHHFAGYYPNPRDPDEVIAATGLEEKRRTRTRKLSGGQRRRLDVALGVVGNPELLFLDEPTTGFDPEARRQFWTLIENLRTEGTTILLTTHYLDEAEHLADRVGVIADGRMIEVATPDTLGGRGARTARVSWLSADGMREVRTDQPTAEVARLMAEYDGEVPELQVLRPSLEDIYLELIGSVVAAPVLEGAVR</sequence>
<dbReference type="GO" id="GO:0005524">
    <property type="term" value="F:ATP binding"/>
    <property type="evidence" value="ECO:0007669"/>
    <property type="project" value="UniProtKB-KW"/>
</dbReference>
<dbReference type="InterPro" id="IPR003593">
    <property type="entry name" value="AAA+_ATPase"/>
</dbReference>
<keyword evidence="11" id="KW-1185">Reference proteome</keyword>
<keyword evidence="4" id="KW-0547">Nucleotide-binding</keyword>
<dbReference type="InterPro" id="IPR003439">
    <property type="entry name" value="ABC_transporter-like_ATP-bd"/>
</dbReference>
<dbReference type="FunFam" id="3.40.50.300:FF:000589">
    <property type="entry name" value="ABC transporter, ATP-binding subunit"/>
    <property type="match status" value="1"/>
</dbReference>
<dbReference type="PROSITE" id="PS00211">
    <property type="entry name" value="ABC_TRANSPORTER_1"/>
    <property type="match status" value="1"/>
</dbReference>